<dbReference type="RefSeq" id="WP_055258532.1">
    <property type="nucleotide sequence ID" value="NZ_BCMV01000060.1"/>
</dbReference>
<keyword evidence="2" id="KW-0805">Transcription regulation</keyword>
<evidence type="ECO:0000259" key="5">
    <source>
        <dbReference type="PROSITE" id="PS50931"/>
    </source>
</evidence>
<dbReference type="PANTHER" id="PTHR30419">
    <property type="entry name" value="HTH-TYPE TRANSCRIPTIONAL REGULATOR YBHD"/>
    <property type="match status" value="1"/>
</dbReference>
<sequence>MNLQQLEYLKGIAETKSFTLAAEYAHVTQPALSKAISKLEEELGVTLIKRDGRDINLTEFGEIFLKHGKSALSSINEGIKEIEDLKKKNENNIYISSTPCISASFIHFVISDFLNLYNGTKFQFSNESTKNILHNLNNNKIDIGFFESIENIEDFREVEFEKIKKEKYVLVVPKNHHLASKHEVSLKDLKDEFFIMVDEYKNKIVKYHEKIGYIPKILVQPKEAGVMGVLVLVAAGAGVTILPNTQMINVDKISILNIKEDIGYKTIYMGWNKHKSEVAIVKNFKEFVIKKYK</sequence>
<keyword evidence="3" id="KW-0238">DNA-binding</keyword>
<dbReference type="InterPro" id="IPR000847">
    <property type="entry name" value="LysR_HTH_N"/>
</dbReference>
<keyword evidence="4" id="KW-0804">Transcription</keyword>
<dbReference type="Gene3D" id="1.10.10.10">
    <property type="entry name" value="Winged helix-like DNA-binding domain superfamily/Winged helix DNA-binding domain"/>
    <property type="match status" value="1"/>
</dbReference>
<evidence type="ECO:0000256" key="3">
    <source>
        <dbReference type="ARBA" id="ARBA00023125"/>
    </source>
</evidence>
<dbReference type="Proteomes" id="UP000095488">
    <property type="component" value="Unassembled WGS sequence"/>
</dbReference>
<evidence type="ECO:0000256" key="1">
    <source>
        <dbReference type="ARBA" id="ARBA00009437"/>
    </source>
</evidence>
<dbReference type="InterPro" id="IPR036390">
    <property type="entry name" value="WH_DNA-bd_sf"/>
</dbReference>
<gene>
    <name evidence="6" type="primary">cynR_1</name>
    <name evidence="6" type="ORF">ERS852473_01162</name>
</gene>
<dbReference type="PANTHER" id="PTHR30419:SF28">
    <property type="entry name" value="HTH-TYPE TRANSCRIPTIONAL REGULATOR BSDA"/>
    <property type="match status" value="1"/>
</dbReference>
<dbReference type="EMBL" id="CYZR01000003">
    <property type="protein sequence ID" value="CUN81310.1"/>
    <property type="molecule type" value="Genomic_DNA"/>
</dbReference>
<dbReference type="Gene3D" id="3.40.190.290">
    <property type="match status" value="1"/>
</dbReference>
<comment type="similarity">
    <text evidence="1">Belongs to the LysR transcriptional regulatory family.</text>
</comment>
<keyword evidence="7" id="KW-1185">Reference proteome</keyword>
<dbReference type="InterPro" id="IPR036388">
    <property type="entry name" value="WH-like_DNA-bd_sf"/>
</dbReference>
<comment type="caution">
    <text evidence="6">The sequence shown here is derived from an EMBL/GenBank/DDBJ whole genome shotgun (WGS) entry which is preliminary data.</text>
</comment>
<evidence type="ECO:0000313" key="7">
    <source>
        <dbReference type="Proteomes" id="UP000095488"/>
    </source>
</evidence>
<evidence type="ECO:0000313" key="6">
    <source>
        <dbReference type="EMBL" id="CUN81310.1"/>
    </source>
</evidence>
<dbReference type="PROSITE" id="PS50931">
    <property type="entry name" value="HTH_LYSR"/>
    <property type="match status" value="1"/>
</dbReference>
<dbReference type="Pfam" id="PF03466">
    <property type="entry name" value="LysR_substrate"/>
    <property type="match status" value="1"/>
</dbReference>
<dbReference type="SUPFAM" id="SSF46785">
    <property type="entry name" value="Winged helix' DNA-binding domain"/>
    <property type="match status" value="1"/>
</dbReference>
<feature type="domain" description="HTH lysR-type" evidence="5">
    <location>
        <begin position="1"/>
        <end position="58"/>
    </location>
</feature>
<evidence type="ECO:0000256" key="4">
    <source>
        <dbReference type="ARBA" id="ARBA00023163"/>
    </source>
</evidence>
<protein>
    <submittedName>
        <fullName evidence="6">Cyn operon transcriptional activator</fullName>
    </submittedName>
</protein>
<evidence type="ECO:0000256" key="2">
    <source>
        <dbReference type="ARBA" id="ARBA00023015"/>
    </source>
</evidence>
<proteinExistence type="inferred from homology"/>
<dbReference type="InterPro" id="IPR050950">
    <property type="entry name" value="HTH-type_LysR_regulators"/>
</dbReference>
<dbReference type="PRINTS" id="PR00039">
    <property type="entry name" value="HTHLYSR"/>
</dbReference>
<dbReference type="Pfam" id="PF00126">
    <property type="entry name" value="HTH_1"/>
    <property type="match status" value="1"/>
</dbReference>
<organism evidence="6 7">
    <name type="scientific">Sarcina ventriculi</name>
    <name type="common">Clostridium ventriculi</name>
    <dbReference type="NCBI Taxonomy" id="1267"/>
    <lineage>
        <taxon>Bacteria</taxon>
        <taxon>Bacillati</taxon>
        <taxon>Bacillota</taxon>
        <taxon>Clostridia</taxon>
        <taxon>Eubacteriales</taxon>
        <taxon>Clostridiaceae</taxon>
        <taxon>Sarcina</taxon>
    </lineage>
</organism>
<dbReference type="SUPFAM" id="SSF53850">
    <property type="entry name" value="Periplasmic binding protein-like II"/>
    <property type="match status" value="1"/>
</dbReference>
<reference evidence="6 7" key="1">
    <citation type="submission" date="2015-09" db="EMBL/GenBank/DDBJ databases">
        <authorList>
            <consortium name="Pathogen Informatics"/>
        </authorList>
    </citation>
    <scope>NUCLEOTIDE SEQUENCE [LARGE SCALE GENOMIC DNA]</scope>
    <source>
        <strain evidence="6 7">2789STDY5834858</strain>
    </source>
</reference>
<dbReference type="InterPro" id="IPR005119">
    <property type="entry name" value="LysR_subst-bd"/>
</dbReference>
<name>A0ABM9UQ16_SARVE</name>
<accession>A0ABM9UQ16</accession>